<gene>
    <name evidence="8" type="ORF">GCM10017161_16750</name>
</gene>
<evidence type="ECO:0000256" key="5">
    <source>
        <dbReference type="ARBA" id="ARBA00022989"/>
    </source>
</evidence>
<keyword evidence="9" id="KW-1185">Reference proteome</keyword>
<dbReference type="GO" id="GO:0005886">
    <property type="term" value="C:plasma membrane"/>
    <property type="evidence" value="ECO:0007669"/>
    <property type="project" value="UniProtKB-SubCell"/>
</dbReference>
<protein>
    <recommendedName>
        <fullName evidence="10">Paraquat-inducible membrane protein A</fullName>
    </recommendedName>
</protein>
<evidence type="ECO:0000256" key="6">
    <source>
        <dbReference type="ARBA" id="ARBA00023136"/>
    </source>
</evidence>
<dbReference type="EMBL" id="BNCK01000003">
    <property type="protein sequence ID" value="GHF89547.1"/>
    <property type="molecule type" value="Genomic_DNA"/>
</dbReference>
<keyword evidence="6 7" id="KW-0472">Membrane</keyword>
<dbReference type="Proteomes" id="UP000623842">
    <property type="component" value="Unassembled WGS sequence"/>
</dbReference>
<reference evidence="8" key="1">
    <citation type="journal article" date="2014" name="Int. J. Syst. Evol. Microbiol.">
        <title>Complete genome sequence of Corynebacterium casei LMG S-19264T (=DSM 44701T), isolated from a smear-ripened cheese.</title>
        <authorList>
            <consortium name="US DOE Joint Genome Institute (JGI-PGF)"/>
            <person name="Walter F."/>
            <person name="Albersmeier A."/>
            <person name="Kalinowski J."/>
            <person name="Ruckert C."/>
        </authorList>
    </citation>
    <scope>NUCLEOTIDE SEQUENCE</scope>
    <source>
        <strain evidence="8">KCTC 42731</strain>
    </source>
</reference>
<keyword evidence="4 7" id="KW-0812">Transmembrane</keyword>
<dbReference type="InterPro" id="IPR051800">
    <property type="entry name" value="PqiA-PqiB_transport"/>
</dbReference>
<reference evidence="8" key="2">
    <citation type="submission" date="2020-09" db="EMBL/GenBank/DDBJ databases">
        <authorList>
            <person name="Sun Q."/>
            <person name="Kim S."/>
        </authorList>
    </citation>
    <scope>NUCLEOTIDE SEQUENCE</scope>
    <source>
        <strain evidence="8">KCTC 42731</strain>
    </source>
</reference>
<evidence type="ECO:0000256" key="3">
    <source>
        <dbReference type="ARBA" id="ARBA00022519"/>
    </source>
</evidence>
<evidence type="ECO:0000313" key="9">
    <source>
        <dbReference type="Proteomes" id="UP000623842"/>
    </source>
</evidence>
<comment type="caution">
    <text evidence="8">The sequence shown here is derived from an EMBL/GenBank/DDBJ whole genome shotgun (WGS) entry which is preliminary data.</text>
</comment>
<evidence type="ECO:0000313" key="8">
    <source>
        <dbReference type="EMBL" id="GHF89547.1"/>
    </source>
</evidence>
<proteinExistence type="predicted"/>
<accession>A0A919BGI5</accession>
<comment type="subcellular location">
    <subcellularLocation>
        <location evidence="1">Cell inner membrane</location>
    </subcellularLocation>
</comment>
<dbReference type="AlphaFoldDB" id="A0A919BGI5"/>
<evidence type="ECO:0000256" key="2">
    <source>
        <dbReference type="ARBA" id="ARBA00022475"/>
    </source>
</evidence>
<sequence>MYVSAKSIGLGICPCCKKINNMWSDKEQCERCGATFSIRKPYTLQYTLAWTLAALIMFIPANMLPMMVVYTMGNDTRSTIMEGVTIFMQSGMYPVAFVIFIASFVIPVGKILCLLILVTQARSAKPKNLKLMTKLYSIVEVLGPWSMLDVFVVAIMAAVVNLGFISSVEAAGGITFFGLTVIFTMFASASFDVRLLWDKTDNNFE</sequence>
<dbReference type="RefSeq" id="WP_189769167.1">
    <property type="nucleotide sequence ID" value="NZ_BNCK01000003.1"/>
</dbReference>
<keyword evidence="5 7" id="KW-1133">Transmembrane helix</keyword>
<dbReference type="Pfam" id="PF04403">
    <property type="entry name" value="PqiA"/>
    <property type="match status" value="1"/>
</dbReference>
<name>A0A919BGI5_9GAMM</name>
<feature type="transmembrane region" description="Helical" evidence="7">
    <location>
        <begin position="138"/>
        <end position="164"/>
    </location>
</feature>
<evidence type="ECO:0000256" key="4">
    <source>
        <dbReference type="ARBA" id="ARBA00022692"/>
    </source>
</evidence>
<dbReference type="PANTHER" id="PTHR30462">
    <property type="entry name" value="INTERMEMBRANE TRANSPORT PROTEIN PQIB-RELATED"/>
    <property type="match status" value="1"/>
</dbReference>
<organism evidence="8 9">
    <name type="scientific">Thalassotalea marina</name>
    <dbReference type="NCBI Taxonomy" id="1673741"/>
    <lineage>
        <taxon>Bacteria</taxon>
        <taxon>Pseudomonadati</taxon>
        <taxon>Pseudomonadota</taxon>
        <taxon>Gammaproteobacteria</taxon>
        <taxon>Alteromonadales</taxon>
        <taxon>Colwelliaceae</taxon>
        <taxon>Thalassotalea</taxon>
    </lineage>
</organism>
<feature type="transmembrane region" description="Helical" evidence="7">
    <location>
        <begin position="92"/>
        <end position="117"/>
    </location>
</feature>
<evidence type="ECO:0000256" key="7">
    <source>
        <dbReference type="SAM" id="Phobius"/>
    </source>
</evidence>
<evidence type="ECO:0000256" key="1">
    <source>
        <dbReference type="ARBA" id="ARBA00004533"/>
    </source>
</evidence>
<feature type="transmembrane region" description="Helical" evidence="7">
    <location>
        <begin position="170"/>
        <end position="191"/>
    </location>
</feature>
<keyword evidence="2" id="KW-1003">Cell membrane</keyword>
<feature type="transmembrane region" description="Helical" evidence="7">
    <location>
        <begin position="48"/>
        <end position="72"/>
    </location>
</feature>
<dbReference type="PANTHER" id="PTHR30462:SF3">
    <property type="entry name" value="INTERMEMBRANE TRANSPORT PROTEIN PQIA"/>
    <property type="match status" value="1"/>
</dbReference>
<dbReference type="InterPro" id="IPR007498">
    <property type="entry name" value="PqiA-like"/>
</dbReference>
<keyword evidence="3" id="KW-0997">Cell inner membrane</keyword>
<evidence type="ECO:0008006" key="10">
    <source>
        <dbReference type="Google" id="ProtNLM"/>
    </source>
</evidence>